<evidence type="ECO:0008006" key="3">
    <source>
        <dbReference type="Google" id="ProtNLM"/>
    </source>
</evidence>
<dbReference type="Proteomes" id="UP000291189">
    <property type="component" value="Unassembled WGS sequence"/>
</dbReference>
<dbReference type="SUPFAM" id="SSF53335">
    <property type="entry name" value="S-adenosyl-L-methionine-dependent methyltransferases"/>
    <property type="match status" value="1"/>
</dbReference>
<organism evidence="1 2">
    <name type="scientific">Nocardioides iriomotensis</name>
    <dbReference type="NCBI Taxonomy" id="715784"/>
    <lineage>
        <taxon>Bacteria</taxon>
        <taxon>Bacillati</taxon>
        <taxon>Actinomycetota</taxon>
        <taxon>Actinomycetes</taxon>
        <taxon>Propionibacteriales</taxon>
        <taxon>Nocardioidaceae</taxon>
        <taxon>Nocardioides</taxon>
    </lineage>
</organism>
<reference evidence="1 2" key="1">
    <citation type="submission" date="2019-01" db="EMBL/GenBank/DDBJ databases">
        <title>Nocardioides guangzhouensis sp. nov., an actinobacterium isolated from soil.</title>
        <authorList>
            <person name="Fu Y."/>
            <person name="Cai Y."/>
            <person name="Lin Z."/>
            <person name="Chen P."/>
        </authorList>
    </citation>
    <scope>NUCLEOTIDE SEQUENCE [LARGE SCALE GENOMIC DNA]</scope>
    <source>
        <strain evidence="1 2">NBRC 105384</strain>
    </source>
</reference>
<evidence type="ECO:0000313" key="2">
    <source>
        <dbReference type="Proteomes" id="UP000291189"/>
    </source>
</evidence>
<comment type="caution">
    <text evidence="1">The sequence shown here is derived from an EMBL/GenBank/DDBJ whole genome shotgun (WGS) entry which is preliminary data.</text>
</comment>
<sequence length="258" mass="28967">MERRAHLWSLYDFSRGRGLEIGPLHAPVITRDAADVFYADVFDRDELVRRYRDDPLVDVASIPSIDFPLSGDDNLVSLVDAVEAEAPFSWAFASHVIEHVPDVVGWLGELGDVVDPGGALVLAIPDRRYCFDVFRPPTTVGQMLQAHMDRDLRPTVRAVFDSLRDKVEVDTAALWRGENPDLATARVHTLDEVMAAVERARNGEYIDAHVWTFTPEAFNDQLLELVAMGLSAWHVEHVEAPHGAVEFYARLRRTARAI</sequence>
<protein>
    <recommendedName>
        <fullName evidence="3">Methyltransferase domain-containing protein</fullName>
    </recommendedName>
</protein>
<name>A0A4Q5J9D8_9ACTN</name>
<dbReference type="EMBL" id="SDPU01000010">
    <property type="protein sequence ID" value="RYU14509.1"/>
    <property type="molecule type" value="Genomic_DNA"/>
</dbReference>
<dbReference type="Gene3D" id="3.40.50.150">
    <property type="entry name" value="Vaccinia Virus protein VP39"/>
    <property type="match status" value="1"/>
</dbReference>
<accession>A0A4Q5J9D8</accession>
<dbReference type="RefSeq" id="WP_129985393.1">
    <property type="nucleotide sequence ID" value="NZ_SDPU01000010.1"/>
</dbReference>
<dbReference type="OrthoDB" id="210346at2"/>
<dbReference type="InterPro" id="IPR029063">
    <property type="entry name" value="SAM-dependent_MTases_sf"/>
</dbReference>
<proteinExistence type="predicted"/>
<keyword evidence="2" id="KW-1185">Reference proteome</keyword>
<dbReference type="AlphaFoldDB" id="A0A4Q5J9D8"/>
<evidence type="ECO:0000313" key="1">
    <source>
        <dbReference type="EMBL" id="RYU14509.1"/>
    </source>
</evidence>
<gene>
    <name evidence="1" type="ORF">ETU37_02985</name>
</gene>